<comment type="caution">
    <text evidence="13">The sequence shown here is derived from an EMBL/GenBank/DDBJ whole genome shotgun (WGS) entry which is preliminary data.</text>
</comment>
<dbReference type="Pfam" id="PF02518">
    <property type="entry name" value="HATPase_c"/>
    <property type="match status" value="1"/>
</dbReference>
<keyword evidence="5" id="KW-0808">Transferase</keyword>
<organism evidence="13 14">
    <name type="scientific">Aeoliella straminimaris</name>
    <dbReference type="NCBI Taxonomy" id="2954799"/>
    <lineage>
        <taxon>Bacteria</taxon>
        <taxon>Pseudomonadati</taxon>
        <taxon>Planctomycetota</taxon>
        <taxon>Planctomycetia</taxon>
        <taxon>Pirellulales</taxon>
        <taxon>Lacipirellulaceae</taxon>
        <taxon>Aeoliella</taxon>
    </lineage>
</organism>
<keyword evidence="10" id="KW-0472">Membrane</keyword>
<evidence type="ECO:0000256" key="6">
    <source>
        <dbReference type="ARBA" id="ARBA00022777"/>
    </source>
</evidence>
<dbReference type="PROSITE" id="PS50109">
    <property type="entry name" value="HIS_KIN"/>
    <property type="match status" value="1"/>
</dbReference>
<dbReference type="SUPFAM" id="SSF55874">
    <property type="entry name" value="ATPase domain of HSP90 chaperone/DNA topoisomerase II/histidine kinase"/>
    <property type="match status" value="1"/>
</dbReference>
<dbReference type="SMART" id="SM00304">
    <property type="entry name" value="HAMP"/>
    <property type="match status" value="1"/>
</dbReference>
<dbReference type="AlphaFoldDB" id="A0A9X2FBT4"/>
<protein>
    <recommendedName>
        <fullName evidence="3">histidine kinase</fullName>
        <ecNumber evidence="3">2.7.13.3</ecNumber>
    </recommendedName>
</protein>
<dbReference type="PANTHER" id="PTHR43711">
    <property type="entry name" value="TWO-COMPONENT HISTIDINE KINASE"/>
    <property type="match status" value="1"/>
</dbReference>
<dbReference type="PROSITE" id="PS50885">
    <property type="entry name" value="HAMP"/>
    <property type="match status" value="1"/>
</dbReference>
<evidence type="ECO:0000256" key="2">
    <source>
        <dbReference type="ARBA" id="ARBA00004370"/>
    </source>
</evidence>
<reference evidence="13" key="1">
    <citation type="submission" date="2022-06" db="EMBL/GenBank/DDBJ databases">
        <title>Aeoliella straminimaris, a novel planctomycete from sediments.</title>
        <authorList>
            <person name="Vitorino I.R."/>
            <person name="Lage O.M."/>
        </authorList>
    </citation>
    <scope>NUCLEOTIDE SEQUENCE</scope>
    <source>
        <strain evidence="13">ICT_H6.2</strain>
    </source>
</reference>
<name>A0A9X2FBT4_9BACT</name>
<dbReference type="InterPro" id="IPR004358">
    <property type="entry name" value="Sig_transdc_His_kin-like_C"/>
</dbReference>
<keyword evidence="13" id="KW-0547">Nucleotide-binding</keyword>
<keyword evidence="14" id="KW-1185">Reference proteome</keyword>
<dbReference type="CDD" id="cd06225">
    <property type="entry name" value="HAMP"/>
    <property type="match status" value="1"/>
</dbReference>
<evidence type="ECO:0000256" key="5">
    <source>
        <dbReference type="ARBA" id="ARBA00022679"/>
    </source>
</evidence>
<dbReference type="Gene3D" id="3.30.565.10">
    <property type="entry name" value="Histidine kinase-like ATPase, C-terminal domain"/>
    <property type="match status" value="1"/>
</dbReference>
<sequence length="637" mass="71690">MSYSTFKRVFGESSLERKCRWWFGVSLGLLIFLSFYFYGAYAKNLIYKQNKELGKQLVRTAYAEVHRDVETKIKKLDPDNKQDLQEAAARIEDDSTAEDKSNADKDDDDLFMEMMNERLRYGTKFRAETILPPNDFNLNQPQKGTEQDLFTKYQQFRLSPEQLKDESHFESSTDIDTDGFLPAGAEPFDRVAVVGGKKQYQYYYPLYARASCVGCHKYMPKEWARRNLEEGELLAIMRISFDHAPTANKLASGEAILWTAAIVTGFLSMLMLWAVVRYVIVKPVQHLRDVANAVREGDVDQRAEIYTGDEFEELAAAFNRMVRQLLRQRDELTEVNSELDGKLDELAQANMRLYELNRIKSDFLATMSHELRTPLNSILGFSDVLQDIDSLNDKQKRYVGNIRRSGALLLEMINDILDLAKMESGRMDIRPSEFRIESIVDALCDMARPLAESKNIDIECTFASGLPPVEQDQAKVQQILNNLLSNAIKFTPEGGRITITASKDDTGMLCVEVDDTGIGISEADQQLVFEKFRQGGAALPGGDAMTREYSGTGLGLSIVRELCRLLGGEVTLSSVVGKGSTFTVTLPWKIEPTSDLDAQLKEQVASLHRPHVGDYMTPVKSEENGANVDTPARKDAG</sequence>
<comment type="subcellular location">
    <subcellularLocation>
        <location evidence="2">Membrane</location>
    </subcellularLocation>
</comment>
<feature type="transmembrane region" description="Helical" evidence="10">
    <location>
        <begin position="255"/>
        <end position="280"/>
    </location>
</feature>
<dbReference type="Gene3D" id="1.10.287.130">
    <property type="match status" value="1"/>
</dbReference>
<evidence type="ECO:0000256" key="3">
    <source>
        <dbReference type="ARBA" id="ARBA00012438"/>
    </source>
</evidence>
<dbReference type="InterPro" id="IPR036890">
    <property type="entry name" value="HATPase_C_sf"/>
</dbReference>
<keyword evidence="10" id="KW-0812">Transmembrane</keyword>
<evidence type="ECO:0000259" key="11">
    <source>
        <dbReference type="PROSITE" id="PS50109"/>
    </source>
</evidence>
<accession>A0A9X2FBT4</accession>
<keyword evidence="13" id="KW-0067">ATP-binding</keyword>
<dbReference type="Gene3D" id="6.10.340.10">
    <property type="match status" value="1"/>
</dbReference>
<dbReference type="Proteomes" id="UP001155241">
    <property type="component" value="Unassembled WGS sequence"/>
</dbReference>
<dbReference type="FunFam" id="3.30.565.10:FF:000010">
    <property type="entry name" value="Sensor histidine kinase RcsC"/>
    <property type="match status" value="1"/>
</dbReference>
<feature type="domain" description="Histidine kinase" evidence="11">
    <location>
        <begin position="366"/>
        <end position="590"/>
    </location>
</feature>
<evidence type="ECO:0000256" key="1">
    <source>
        <dbReference type="ARBA" id="ARBA00000085"/>
    </source>
</evidence>
<dbReference type="EMBL" id="JAMXLR010000061">
    <property type="protein sequence ID" value="MCO6045639.1"/>
    <property type="molecule type" value="Genomic_DNA"/>
</dbReference>
<dbReference type="GO" id="GO:0000155">
    <property type="term" value="F:phosphorelay sensor kinase activity"/>
    <property type="evidence" value="ECO:0007669"/>
    <property type="project" value="InterPro"/>
</dbReference>
<feature type="region of interest" description="Disordered" evidence="9">
    <location>
        <begin position="614"/>
        <end position="637"/>
    </location>
</feature>
<dbReference type="RefSeq" id="WP_252853754.1">
    <property type="nucleotide sequence ID" value="NZ_JAMXLR010000061.1"/>
</dbReference>
<dbReference type="SMART" id="SM00388">
    <property type="entry name" value="HisKA"/>
    <property type="match status" value="1"/>
</dbReference>
<dbReference type="SUPFAM" id="SSF47384">
    <property type="entry name" value="Homodimeric domain of signal transducing histidine kinase"/>
    <property type="match status" value="1"/>
</dbReference>
<feature type="coiled-coil region" evidence="8">
    <location>
        <begin position="322"/>
        <end position="352"/>
    </location>
</feature>
<feature type="domain" description="HAMP" evidence="12">
    <location>
        <begin position="278"/>
        <end position="330"/>
    </location>
</feature>
<evidence type="ECO:0000256" key="4">
    <source>
        <dbReference type="ARBA" id="ARBA00022553"/>
    </source>
</evidence>
<dbReference type="CDD" id="cd16922">
    <property type="entry name" value="HATPase_EvgS-ArcB-TorS-like"/>
    <property type="match status" value="1"/>
</dbReference>
<dbReference type="CDD" id="cd00082">
    <property type="entry name" value="HisKA"/>
    <property type="match status" value="1"/>
</dbReference>
<evidence type="ECO:0000259" key="12">
    <source>
        <dbReference type="PROSITE" id="PS50885"/>
    </source>
</evidence>
<dbReference type="InterPro" id="IPR003594">
    <property type="entry name" value="HATPase_dom"/>
</dbReference>
<dbReference type="GO" id="GO:0016020">
    <property type="term" value="C:membrane"/>
    <property type="evidence" value="ECO:0007669"/>
    <property type="project" value="UniProtKB-SubCell"/>
</dbReference>
<dbReference type="PRINTS" id="PR00344">
    <property type="entry name" value="BCTRLSENSOR"/>
</dbReference>
<dbReference type="InterPro" id="IPR036097">
    <property type="entry name" value="HisK_dim/P_sf"/>
</dbReference>
<evidence type="ECO:0000256" key="8">
    <source>
        <dbReference type="SAM" id="Coils"/>
    </source>
</evidence>
<evidence type="ECO:0000313" key="14">
    <source>
        <dbReference type="Proteomes" id="UP001155241"/>
    </source>
</evidence>
<dbReference type="InterPro" id="IPR005467">
    <property type="entry name" value="His_kinase_dom"/>
</dbReference>
<comment type="catalytic activity">
    <reaction evidence="1">
        <text>ATP + protein L-histidine = ADP + protein N-phospho-L-histidine.</text>
        <dbReference type="EC" id="2.7.13.3"/>
    </reaction>
</comment>
<feature type="region of interest" description="Disordered" evidence="9">
    <location>
        <begin position="76"/>
        <end position="107"/>
    </location>
</feature>
<keyword evidence="7" id="KW-0902">Two-component regulatory system</keyword>
<feature type="compositionally biased region" description="Basic and acidic residues" evidence="9">
    <location>
        <begin position="76"/>
        <end position="104"/>
    </location>
</feature>
<keyword evidence="6" id="KW-0418">Kinase</keyword>
<evidence type="ECO:0000313" key="13">
    <source>
        <dbReference type="EMBL" id="MCO6045639.1"/>
    </source>
</evidence>
<evidence type="ECO:0000256" key="9">
    <source>
        <dbReference type="SAM" id="MobiDB-lite"/>
    </source>
</evidence>
<keyword evidence="8" id="KW-0175">Coiled coil</keyword>
<dbReference type="GO" id="GO:0005524">
    <property type="term" value="F:ATP binding"/>
    <property type="evidence" value="ECO:0007669"/>
    <property type="project" value="UniProtKB-KW"/>
</dbReference>
<feature type="transmembrane region" description="Helical" evidence="10">
    <location>
        <begin position="21"/>
        <end position="41"/>
    </location>
</feature>
<dbReference type="InterPro" id="IPR003661">
    <property type="entry name" value="HisK_dim/P_dom"/>
</dbReference>
<keyword evidence="10" id="KW-1133">Transmembrane helix</keyword>
<evidence type="ECO:0000256" key="7">
    <source>
        <dbReference type="ARBA" id="ARBA00023012"/>
    </source>
</evidence>
<dbReference type="EC" id="2.7.13.3" evidence="3"/>
<dbReference type="SMART" id="SM00387">
    <property type="entry name" value="HATPase_c"/>
    <property type="match status" value="1"/>
</dbReference>
<dbReference type="Pfam" id="PF00672">
    <property type="entry name" value="HAMP"/>
    <property type="match status" value="1"/>
</dbReference>
<dbReference type="InterPro" id="IPR003660">
    <property type="entry name" value="HAMP_dom"/>
</dbReference>
<gene>
    <name evidence="13" type="ORF">NG895_17210</name>
</gene>
<dbReference type="PANTHER" id="PTHR43711:SF31">
    <property type="entry name" value="HISTIDINE KINASE"/>
    <property type="match status" value="1"/>
</dbReference>
<proteinExistence type="predicted"/>
<dbReference type="Pfam" id="PF00512">
    <property type="entry name" value="HisKA"/>
    <property type="match status" value="1"/>
</dbReference>
<keyword evidence="4" id="KW-0597">Phosphoprotein</keyword>
<dbReference type="InterPro" id="IPR050736">
    <property type="entry name" value="Sensor_HK_Regulatory"/>
</dbReference>
<dbReference type="SUPFAM" id="SSF158472">
    <property type="entry name" value="HAMP domain-like"/>
    <property type="match status" value="1"/>
</dbReference>
<evidence type="ECO:0000256" key="10">
    <source>
        <dbReference type="SAM" id="Phobius"/>
    </source>
</evidence>